<feature type="region of interest" description="Disordered" evidence="1">
    <location>
        <begin position="94"/>
        <end position="117"/>
    </location>
</feature>
<evidence type="ECO:0000313" key="4">
    <source>
        <dbReference type="Proteomes" id="UP001152795"/>
    </source>
</evidence>
<organism evidence="3 4">
    <name type="scientific">Paramuricea clavata</name>
    <name type="common">Red gorgonian</name>
    <name type="synonym">Violescent sea-whip</name>
    <dbReference type="NCBI Taxonomy" id="317549"/>
    <lineage>
        <taxon>Eukaryota</taxon>
        <taxon>Metazoa</taxon>
        <taxon>Cnidaria</taxon>
        <taxon>Anthozoa</taxon>
        <taxon>Octocorallia</taxon>
        <taxon>Malacalcyonacea</taxon>
        <taxon>Plexauridae</taxon>
        <taxon>Paramuricea</taxon>
    </lineage>
</organism>
<feature type="compositionally biased region" description="Acidic residues" evidence="1">
    <location>
        <begin position="96"/>
        <end position="107"/>
    </location>
</feature>
<dbReference type="SUPFAM" id="SSF103473">
    <property type="entry name" value="MFS general substrate transporter"/>
    <property type="match status" value="1"/>
</dbReference>
<keyword evidence="4" id="KW-1185">Reference proteome</keyword>
<evidence type="ECO:0000313" key="3">
    <source>
        <dbReference type="EMBL" id="CAB3997056.1"/>
    </source>
</evidence>
<gene>
    <name evidence="3" type="ORF">PACLA_8A027366</name>
</gene>
<dbReference type="AlphaFoldDB" id="A0A7D9I402"/>
<proteinExistence type="predicted"/>
<keyword evidence="2" id="KW-0472">Membrane</keyword>
<evidence type="ECO:0000256" key="2">
    <source>
        <dbReference type="SAM" id="Phobius"/>
    </source>
</evidence>
<keyword evidence="2" id="KW-1133">Transmembrane helix</keyword>
<reference evidence="3" key="1">
    <citation type="submission" date="2020-04" db="EMBL/GenBank/DDBJ databases">
        <authorList>
            <person name="Alioto T."/>
            <person name="Alioto T."/>
            <person name="Gomez Garrido J."/>
        </authorList>
    </citation>
    <scope>NUCLEOTIDE SEQUENCE</scope>
    <source>
        <strain evidence="3">A484AB</strain>
    </source>
</reference>
<feature type="compositionally biased region" description="Basic and acidic residues" evidence="1">
    <location>
        <begin position="108"/>
        <end position="117"/>
    </location>
</feature>
<feature type="transmembrane region" description="Helical" evidence="2">
    <location>
        <begin position="63"/>
        <end position="83"/>
    </location>
</feature>
<protein>
    <submittedName>
        <fullName evidence="3">Uncharacterized protein</fullName>
    </submittedName>
</protein>
<sequence>MTLASGRKKSYLRSSLCNIQLRLSDDYLFLFSGFESMFFMLGVDCGATFFGLLFHAIGVRSTLILYAGMTAIMFAIFLCYLKFSKHVNEYEKLPVDSDDDVDDSDANDDNKHINNLK</sequence>
<dbReference type="Proteomes" id="UP001152795">
    <property type="component" value="Unassembled WGS sequence"/>
</dbReference>
<name>A0A7D9I402_PARCT</name>
<accession>A0A7D9I402</accession>
<feature type="transmembrane region" description="Helical" evidence="2">
    <location>
        <begin position="37"/>
        <end position="57"/>
    </location>
</feature>
<comment type="caution">
    <text evidence="3">The sequence shown here is derived from an EMBL/GenBank/DDBJ whole genome shotgun (WGS) entry which is preliminary data.</text>
</comment>
<keyword evidence="2" id="KW-0812">Transmembrane</keyword>
<evidence type="ECO:0000256" key="1">
    <source>
        <dbReference type="SAM" id="MobiDB-lite"/>
    </source>
</evidence>
<dbReference type="EMBL" id="CACRXK020003011">
    <property type="protein sequence ID" value="CAB3997056.1"/>
    <property type="molecule type" value="Genomic_DNA"/>
</dbReference>
<dbReference type="InterPro" id="IPR036259">
    <property type="entry name" value="MFS_trans_sf"/>
</dbReference>